<reference evidence="1" key="1">
    <citation type="submission" date="2020-05" db="EMBL/GenBank/DDBJ databases">
        <authorList>
            <person name="Chiriac C."/>
            <person name="Salcher M."/>
            <person name="Ghai R."/>
            <person name="Kavagutti S V."/>
        </authorList>
    </citation>
    <scope>NUCLEOTIDE SEQUENCE</scope>
</reference>
<proteinExistence type="predicted"/>
<dbReference type="SUPFAM" id="SSF117281">
    <property type="entry name" value="Kelch motif"/>
    <property type="match status" value="2"/>
</dbReference>
<protein>
    <submittedName>
        <fullName evidence="1">Unannotated protein</fullName>
    </submittedName>
</protein>
<evidence type="ECO:0000313" key="1">
    <source>
        <dbReference type="EMBL" id="CAB4586065.1"/>
    </source>
</evidence>
<accession>A0A6J6FFA8</accession>
<organism evidence="1">
    <name type="scientific">freshwater metagenome</name>
    <dbReference type="NCBI Taxonomy" id="449393"/>
    <lineage>
        <taxon>unclassified sequences</taxon>
        <taxon>metagenomes</taxon>
        <taxon>ecological metagenomes</taxon>
    </lineage>
</organism>
<name>A0A6J6FFA8_9ZZZZ</name>
<sequence length="361" mass="37842">MPAASPLAPGQFREVMWTGREFLVWGGVIGNAGLADGASYDPVTDSWRPMAPPPAGVRPGASAVWTGDRMVTASGRAAFAYDPATDSWSPLGTFEEPPATAFVAGAGDVTDVVRSGEHVFAIGVRREATGDGVTLSAWLLDGDVWRWADTVPIDAGMPAIRSSTTVDQMSVHDPVPLQDGFALWDGQRDGWRFSIDGGWQPLPSLEQYDDSGALVSEGRLVAVDGELIVVAIGKTAETDDLRIARLTGDRWSDWTPVSDRAVLGLRVLAAGDQIVAFGADMAGDPATPGVPRLIDPTTGTSTSLDGYPIDTVIDRGAAWSGTQLLVVGGQRSTADGEQSTEVISTVSGSTALWRADPPNPG</sequence>
<dbReference type="EMBL" id="CAEZSR010000189">
    <property type="protein sequence ID" value="CAB4586065.1"/>
    <property type="molecule type" value="Genomic_DNA"/>
</dbReference>
<gene>
    <name evidence="1" type="ORF">UFOPK1493_03423</name>
</gene>
<dbReference type="Gene3D" id="2.120.10.80">
    <property type="entry name" value="Kelch-type beta propeller"/>
    <property type="match status" value="2"/>
</dbReference>
<dbReference type="InterPro" id="IPR015915">
    <property type="entry name" value="Kelch-typ_b-propeller"/>
</dbReference>
<dbReference type="AlphaFoldDB" id="A0A6J6FFA8"/>